<keyword evidence="2" id="KW-1185">Reference proteome</keyword>
<gene>
    <name evidence="1" type="ORF">GWA01_06350</name>
</gene>
<dbReference type="AlphaFoldDB" id="A0A511AXD2"/>
<accession>A0A511AXD2</accession>
<comment type="caution">
    <text evidence="1">The sequence shown here is derived from an EMBL/GenBank/DDBJ whole genome shotgun (WGS) entry which is preliminary data.</text>
</comment>
<reference evidence="1 2" key="1">
    <citation type="submission" date="2019-07" db="EMBL/GenBank/DDBJ databases">
        <title>Whole genome shotgun sequence of Gluconobacter wancherniae NBRC 103581.</title>
        <authorList>
            <person name="Hosoyama A."/>
            <person name="Uohara A."/>
            <person name="Ohji S."/>
            <person name="Ichikawa N."/>
        </authorList>
    </citation>
    <scope>NUCLEOTIDE SEQUENCE [LARGE SCALE GENOMIC DNA]</scope>
    <source>
        <strain evidence="1 2">NBRC 103581</strain>
    </source>
</reference>
<evidence type="ECO:0000313" key="2">
    <source>
        <dbReference type="Proteomes" id="UP000321230"/>
    </source>
</evidence>
<evidence type="ECO:0000313" key="1">
    <source>
        <dbReference type="EMBL" id="GEK92865.1"/>
    </source>
</evidence>
<organism evidence="1 2">
    <name type="scientific">Gluconobacter wancherniae NBRC 103581</name>
    <dbReference type="NCBI Taxonomy" id="656744"/>
    <lineage>
        <taxon>Bacteria</taxon>
        <taxon>Pseudomonadati</taxon>
        <taxon>Pseudomonadota</taxon>
        <taxon>Alphaproteobacteria</taxon>
        <taxon>Acetobacterales</taxon>
        <taxon>Acetobacteraceae</taxon>
        <taxon>Gluconobacter</taxon>
    </lineage>
</organism>
<proteinExistence type="predicted"/>
<dbReference type="EMBL" id="BJUZ01000001">
    <property type="protein sequence ID" value="GEK92865.1"/>
    <property type="molecule type" value="Genomic_DNA"/>
</dbReference>
<sequence>MIDQITKLDYKTLSGCCMTESIQIAVHVSHYTYAAFADTGQNGFGEGGFRKDGTISHCSV</sequence>
<protein>
    <submittedName>
        <fullName evidence="1">Uncharacterized protein</fullName>
    </submittedName>
</protein>
<name>A0A511AXD2_9PROT</name>
<dbReference type="Proteomes" id="UP000321230">
    <property type="component" value="Unassembled WGS sequence"/>
</dbReference>